<protein>
    <submittedName>
        <fullName evidence="2">STAS domain-containing protein</fullName>
    </submittedName>
</protein>
<dbReference type="InterPro" id="IPR002645">
    <property type="entry name" value="STAS_dom"/>
</dbReference>
<dbReference type="Gene3D" id="3.30.750.24">
    <property type="entry name" value="STAS domain"/>
    <property type="match status" value="1"/>
</dbReference>
<dbReference type="RefSeq" id="WP_155069406.1">
    <property type="nucleotide sequence ID" value="NZ_WIXO01000001.1"/>
</dbReference>
<name>A0A6G2B6S4_9ACTN</name>
<proteinExistence type="predicted"/>
<dbReference type="InterPro" id="IPR058548">
    <property type="entry name" value="MlaB-like_STAS"/>
</dbReference>
<accession>A0A6G2B6S4</accession>
<dbReference type="Proteomes" id="UP000473014">
    <property type="component" value="Unassembled WGS sequence"/>
</dbReference>
<gene>
    <name evidence="2" type="ORF">F0L17_01490</name>
</gene>
<dbReference type="PROSITE" id="PS50801">
    <property type="entry name" value="STAS"/>
    <property type="match status" value="1"/>
</dbReference>
<dbReference type="SUPFAM" id="SSF52091">
    <property type="entry name" value="SpoIIaa-like"/>
    <property type="match status" value="1"/>
</dbReference>
<dbReference type="Pfam" id="PF13466">
    <property type="entry name" value="STAS_2"/>
    <property type="match status" value="1"/>
</dbReference>
<dbReference type="EMBL" id="WIXO01000001">
    <property type="protein sequence ID" value="MTE17826.1"/>
    <property type="molecule type" value="Genomic_DNA"/>
</dbReference>
<evidence type="ECO:0000313" key="2">
    <source>
        <dbReference type="EMBL" id="MTE17826.1"/>
    </source>
</evidence>
<dbReference type="InterPro" id="IPR025847">
    <property type="entry name" value="MEDS_domain"/>
</dbReference>
<organism evidence="2 3">
    <name type="scientific">Streptomyces taklimakanensis</name>
    <dbReference type="NCBI Taxonomy" id="2569853"/>
    <lineage>
        <taxon>Bacteria</taxon>
        <taxon>Bacillati</taxon>
        <taxon>Actinomycetota</taxon>
        <taxon>Actinomycetes</taxon>
        <taxon>Kitasatosporales</taxon>
        <taxon>Streptomycetaceae</taxon>
        <taxon>Streptomyces</taxon>
    </lineage>
</organism>
<dbReference type="AlphaFoldDB" id="A0A6G2B6S4"/>
<comment type="caution">
    <text evidence="2">The sequence shown here is derived from an EMBL/GenBank/DDBJ whole genome shotgun (WGS) entry which is preliminary data.</text>
</comment>
<feature type="domain" description="STAS" evidence="1">
    <location>
        <begin position="241"/>
        <end position="273"/>
    </location>
</feature>
<dbReference type="OrthoDB" id="116243at2"/>
<reference evidence="2 3" key="1">
    <citation type="submission" date="2019-11" db="EMBL/GenBank/DDBJ databases">
        <authorList>
            <person name="Yuan L."/>
        </authorList>
    </citation>
    <scope>NUCLEOTIDE SEQUENCE [LARGE SCALE GENOMIC DNA]</scope>
    <source>
        <strain evidence="2 3">TRM43335</strain>
    </source>
</reference>
<evidence type="ECO:0000313" key="3">
    <source>
        <dbReference type="Proteomes" id="UP000473014"/>
    </source>
</evidence>
<evidence type="ECO:0000259" key="1">
    <source>
        <dbReference type="PROSITE" id="PS50801"/>
    </source>
</evidence>
<keyword evidence="3" id="KW-1185">Reference proteome</keyword>
<sequence>MASVGFTTDRPTGGDGHLCCAYAGEDEWARSTVGFVQDALAAGRQVLYLPDTAAPEAVLERLCRAGVDARAAADAGRLVVRRADRSHPRDLPFDPDRMVELWERACAAALAAGHAGLSAVDEMSWCARGTPGAERVLEYELRLDFEVFARLPLTVLCLYDRAVVPEDTTALLIGAHVRRPAPDGRALDAVPAADAEPPLAVTPLGDRVGLCLRGGADADTRAVLEGALAALVRLPGPVLHLDLSGADFLDTAAVAALAATARSARGRGRRLVVHHSPHSLRRVAEMFPAECDALELAP</sequence>
<dbReference type="Pfam" id="PF14417">
    <property type="entry name" value="MEDS"/>
    <property type="match status" value="1"/>
</dbReference>
<dbReference type="InterPro" id="IPR036513">
    <property type="entry name" value="STAS_dom_sf"/>
</dbReference>